<evidence type="ECO:0000313" key="2">
    <source>
        <dbReference type="Proteomes" id="UP000199076"/>
    </source>
</evidence>
<keyword evidence="2" id="KW-1185">Reference proteome</keyword>
<keyword evidence="1" id="KW-0282">Flagellum</keyword>
<accession>A0A1G7KW63</accession>
<gene>
    <name evidence="1" type="ORF">SAMN05216218_10658</name>
</gene>
<name>A0A1G7KW63_9EURY</name>
<dbReference type="PANTHER" id="PTHR42200">
    <property type="entry name" value="ARCHAEAL FLAGELLA-RELATED PROTEIN F-RELATED"/>
    <property type="match status" value="1"/>
</dbReference>
<protein>
    <submittedName>
        <fullName evidence="1">Flagellar protein FlaF</fullName>
    </submittedName>
</protein>
<keyword evidence="1" id="KW-0969">Cilium</keyword>
<dbReference type="GO" id="GO:0097588">
    <property type="term" value="P:archaeal or bacterial-type flagellum-dependent cell motility"/>
    <property type="evidence" value="ECO:0007669"/>
    <property type="project" value="InterPro"/>
</dbReference>
<dbReference type="AlphaFoldDB" id="A0A1G7KW63"/>
<dbReference type="RefSeq" id="WP_092690927.1">
    <property type="nucleotide sequence ID" value="NZ_FNBK01000006.1"/>
</dbReference>
<dbReference type="STRING" id="660518.SAMN05216218_10658"/>
<sequence>MGISVTSSFAVIVVGALLAFGVFYSASANSFERVREASEGQNERFKSVQETAITVTAADVIDTTPCTVQVNATNEGQTTLGIGDTDVLVDGVYRTGWQSETTVAGDENTSDWFPTERLSLNVSVDGTPERVKVVTGPGVAGTRAITGGSAC</sequence>
<dbReference type="PANTHER" id="PTHR42200:SF2">
    <property type="entry name" value="ARCHAEAL FLAGELLA-RELATED PROTEIN F"/>
    <property type="match status" value="1"/>
</dbReference>
<proteinExistence type="predicted"/>
<evidence type="ECO:0000313" key="1">
    <source>
        <dbReference type="EMBL" id="SDF41498.1"/>
    </source>
</evidence>
<reference evidence="2" key="1">
    <citation type="submission" date="2016-10" db="EMBL/GenBank/DDBJ databases">
        <authorList>
            <person name="Varghese N."/>
            <person name="Submissions S."/>
        </authorList>
    </citation>
    <scope>NUCLEOTIDE SEQUENCE [LARGE SCALE GENOMIC DNA]</scope>
    <source>
        <strain evidence="2">IBRC-M 10760</strain>
    </source>
</reference>
<organism evidence="1 2">
    <name type="scientific">Halorientalis regularis</name>
    <dbReference type="NCBI Taxonomy" id="660518"/>
    <lineage>
        <taxon>Archaea</taxon>
        <taxon>Methanobacteriati</taxon>
        <taxon>Methanobacteriota</taxon>
        <taxon>Stenosarchaea group</taxon>
        <taxon>Halobacteria</taxon>
        <taxon>Halobacteriales</taxon>
        <taxon>Haloarculaceae</taxon>
        <taxon>Halorientalis</taxon>
    </lineage>
</organism>
<dbReference type="GO" id="GO:0005198">
    <property type="term" value="F:structural molecule activity"/>
    <property type="evidence" value="ECO:0007669"/>
    <property type="project" value="InterPro"/>
</dbReference>
<keyword evidence="1" id="KW-0966">Cell projection</keyword>
<dbReference type="EMBL" id="FNBK01000006">
    <property type="protein sequence ID" value="SDF41498.1"/>
    <property type="molecule type" value="Genomic_DNA"/>
</dbReference>
<dbReference type="OrthoDB" id="62189at2157"/>
<dbReference type="InterPro" id="IPR002774">
    <property type="entry name" value="Flagellin_arc-type"/>
</dbReference>
<dbReference type="Proteomes" id="UP000199076">
    <property type="component" value="Unassembled WGS sequence"/>
</dbReference>